<dbReference type="GeneID" id="37144060"/>
<dbReference type="VEuPathDB" id="FungiDB:BO82DRAFT_5458"/>
<evidence type="ECO:0000256" key="1">
    <source>
        <dbReference type="SAM" id="SignalP"/>
    </source>
</evidence>
<accession>A0A319E804</accession>
<proteinExistence type="predicted"/>
<dbReference type="RefSeq" id="XP_025497412.1">
    <property type="nucleotide sequence ID" value="XM_025641318.1"/>
</dbReference>
<feature type="signal peptide" evidence="1">
    <location>
        <begin position="1"/>
        <end position="23"/>
    </location>
</feature>
<dbReference type="EMBL" id="KZ821674">
    <property type="protein sequence ID" value="PYH87212.1"/>
    <property type="molecule type" value="Genomic_DNA"/>
</dbReference>
<feature type="chain" id="PRO_5016275173" description="Secreted protein" evidence="1">
    <location>
        <begin position="24"/>
        <end position="95"/>
    </location>
</feature>
<reference evidence="2 3" key="1">
    <citation type="submission" date="2016-12" db="EMBL/GenBank/DDBJ databases">
        <title>The genomes of Aspergillus section Nigri reveals drivers in fungal speciation.</title>
        <authorList>
            <consortium name="DOE Joint Genome Institute"/>
            <person name="Vesth T.C."/>
            <person name="Nybo J."/>
            <person name="Theobald S."/>
            <person name="Brandl J."/>
            <person name="Frisvad J.C."/>
            <person name="Nielsen K.F."/>
            <person name="Lyhne E.K."/>
            <person name="Kogle M.E."/>
            <person name="Kuo A."/>
            <person name="Riley R."/>
            <person name="Clum A."/>
            <person name="Nolan M."/>
            <person name="Lipzen A."/>
            <person name="Salamov A."/>
            <person name="Henrissat B."/>
            <person name="Wiebenga A."/>
            <person name="De Vries R.P."/>
            <person name="Grigoriev I.V."/>
            <person name="Mortensen U.H."/>
            <person name="Andersen M.R."/>
            <person name="Baker S.E."/>
        </authorList>
    </citation>
    <scope>NUCLEOTIDE SEQUENCE [LARGE SCALE GENOMIC DNA]</scope>
    <source>
        <strain evidence="2 3">CBS 121591</strain>
    </source>
</reference>
<dbReference type="AlphaFoldDB" id="A0A319E804"/>
<keyword evidence="1" id="KW-0732">Signal</keyword>
<organism evidence="2 3">
    <name type="scientific">Aspergillus uvarum CBS 121591</name>
    <dbReference type="NCBI Taxonomy" id="1448315"/>
    <lineage>
        <taxon>Eukaryota</taxon>
        <taxon>Fungi</taxon>
        <taxon>Dikarya</taxon>
        <taxon>Ascomycota</taxon>
        <taxon>Pezizomycotina</taxon>
        <taxon>Eurotiomycetes</taxon>
        <taxon>Eurotiomycetidae</taxon>
        <taxon>Eurotiales</taxon>
        <taxon>Aspergillaceae</taxon>
        <taxon>Aspergillus</taxon>
        <taxon>Aspergillus subgen. Circumdati</taxon>
    </lineage>
</organism>
<keyword evidence="3" id="KW-1185">Reference proteome</keyword>
<name>A0A319E804_9EURO</name>
<sequence length="95" mass="11037">MMNVAVFFFPLLTYIFFQQRTTTFSQSCFFQLPILPFHPHSPFAPSFLDVSHLEGGTQKRKETRRKIGVFQHGCGGPFRTHFSAELFYSRGLRES</sequence>
<dbReference type="Proteomes" id="UP000248340">
    <property type="component" value="Unassembled WGS sequence"/>
</dbReference>
<protein>
    <recommendedName>
        <fullName evidence="4">Secreted protein</fullName>
    </recommendedName>
</protein>
<gene>
    <name evidence="2" type="ORF">BO82DRAFT_5458</name>
</gene>
<evidence type="ECO:0000313" key="2">
    <source>
        <dbReference type="EMBL" id="PYH87212.1"/>
    </source>
</evidence>
<evidence type="ECO:0000313" key="3">
    <source>
        <dbReference type="Proteomes" id="UP000248340"/>
    </source>
</evidence>
<evidence type="ECO:0008006" key="4">
    <source>
        <dbReference type="Google" id="ProtNLM"/>
    </source>
</evidence>